<dbReference type="HOGENOM" id="CLU_090265_3_1_6"/>
<evidence type="ECO:0000259" key="7">
    <source>
        <dbReference type="Pfam" id="PF05433"/>
    </source>
</evidence>
<evidence type="ECO:0000256" key="2">
    <source>
        <dbReference type="ARBA" id="ARBA00022729"/>
    </source>
</evidence>
<comment type="caution">
    <text evidence="8">The sequence shown here is derived from an EMBL/GenBank/DDBJ whole genome shotgun (WGS) entry which is preliminary data.</text>
</comment>
<dbReference type="PANTHER" id="PTHR35603:SF1">
    <property type="entry name" value="OUTER MEMBRANE LIPOPROTEIN SLYB"/>
    <property type="match status" value="1"/>
</dbReference>
<feature type="domain" description="Glycine zipper 2TM" evidence="7">
    <location>
        <begin position="66"/>
        <end position="106"/>
    </location>
</feature>
<evidence type="ECO:0000313" key="9">
    <source>
        <dbReference type="Proteomes" id="UP000005467"/>
    </source>
</evidence>
<keyword evidence="2 6" id="KW-0732">Signal</keyword>
<reference evidence="8 9" key="1">
    <citation type="submission" date="2011-01" db="EMBL/GenBank/DDBJ databases">
        <authorList>
            <person name="Muzny D."/>
            <person name="Qin X."/>
            <person name="Deng J."/>
            <person name="Jiang H."/>
            <person name="Liu Y."/>
            <person name="Qu J."/>
            <person name="Song X.-Z."/>
            <person name="Zhang L."/>
            <person name="Thornton R."/>
            <person name="Coyle M."/>
            <person name="Francisco L."/>
            <person name="Jackson L."/>
            <person name="Javaid M."/>
            <person name="Korchina V."/>
            <person name="Kovar C."/>
            <person name="Mata R."/>
            <person name="Mathew T."/>
            <person name="Ngo R."/>
            <person name="Nguyen L."/>
            <person name="Nguyen N."/>
            <person name="Okwuonu G."/>
            <person name="Ongeri F."/>
            <person name="Pham C."/>
            <person name="Simmons D."/>
            <person name="Wilczek-Boney K."/>
            <person name="Hale W."/>
            <person name="Jakkamsetti A."/>
            <person name="Pham P."/>
            <person name="Ruth R."/>
            <person name="San Lucas F."/>
            <person name="Warren J."/>
            <person name="Zhang J."/>
            <person name="Zhao Z."/>
            <person name="Zhou C."/>
            <person name="Zhu D."/>
            <person name="Lee S."/>
            <person name="Bess C."/>
            <person name="Blankenburg K."/>
            <person name="Forbes L."/>
            <person name="Fu Q."/>
            <person name="Gubbala S."/>
            <person name="Hirani K."/>
            <person name="Jayaseelan J.C."/>
            <person name="Lara F."/>
            <person name="Munidasa M."/>
            <person name="Palculict T."/>
            <person name="Patil S."/>
            <person name="Pu L.-L."/>
            <person name="Saada N."/>
            <person name="Tang L."/>
            <person name="Weissenberger G."/>
            <person name="Zhu Y."/>
            <person name="Hemphill L."/>
            <person name="Shang Y."/>
            <person name="Youmans B."/>
            <person name="Ayvaz T."/>
            <person name="Ross M."/>
            <person name="Santibanez J."/>
            <person name="Aqrawi P."/>
            <person name="Gross S."/>
            <person name="Joshi V."/>
            <person name="Fowler G."/>
            <person name="Nazareth L."/>
            <person name="Reid J."/>
            <person name="Worley K."/>
            <person name="Petrosino J."/>
            <person name="Highlander S."/>
            <person name="Gibbs R."/>
        </authorList>
    </citation>
    <scope>NUCLEOTIDE SEQUENCE [LARGE SCALE GENOMIC DNA]</scope>
    <source>
        <strain evidence="8 9">ATCC 25976</strain>
    </source>
</reference>
<sequence>MENNMKKLSFAAALMASLTLVGCANTDIYSGSVYSAGQAKEARSISYGTIVSVRDVKIQADNQGVLGTVGGGVLGGVAGSTFGGGSGRAVATAVGAVAGAIIGNTVEEKATQVSSLEMVIRKDDGKEIVVVQKKEKGFVPGKRVRIVGSNSDLNVSVL</sequence>
<feature type="chain" id="PRO_5003226428" description="Glycine zipper 2TM domain-containing protein" evidence="6">
    <location>
        <begin position="27"/>
        <end position="158"/>
    </location>
</feature>
<keyword evidence="5" id="KW-0449">Lipoprotein</keyword>
<feature type="signal peptide" evidence="6">
    <location>
        <begin position="1"/>
        <end position="26"/>
    </location>
</feature>
<keyword evidence="9" id="KW-1185">Reference proteome</keyword>
<name>E8KFX3_9PAST</name>
<evidence type="ECO:0000256" key="5">
    <source>
        <dbReference type="ARBA" id="ARBA00023288"/>
    </source>
</evidence>
<comment type="subcellular location">
    <subcellularLocation>
        <location evidence="1">Cell outer membrane</location>
        <topology evidence="1">Lipid-anchor</topology>
    </subcellularLocation>
</comment>
<dbReference type="InterPro" id="IPR008816">
    <property type="entry name" value="Gly_zipper_2TM_dom"/>
</dbReference>
<dbReference type="InterPro" id="IPR051407">
    <property type="entry name" value="Bact_OM_lipoprot/Surf_antigen"/>
</dbReference>
<accession>E8KFX3</accession>
<evidence type="ECO:0000313" key="8">
    <source>
        <dbReference type="EMBL" id="EFX92199.1"/>
    </source>
</evidence>
<organism evidence="8 9">
    <name type="scientific">Actinobacillus ureae ATCC 25976</name>
    <dbReference type="NCBI Taxonomy" id="887324"/>
    <lineage>
        <taxon>Bacteria</taxon>
        <taxon>Pseudomonadati</taxon>
        <taxon>Pseudomonadota</taxon>
        <taxon>Gammaproteobacteria</taxon>
        <taxon>Pasteurellales</taxon>
        <taxon>Pasteurellaceae</taxon>
        <taxon>Actinobacillus</taxon>
    </lineage>
</organism>
<dbReference type="EMBL" id="AEVG01000053">
    <property type="protein sequence ID" value="EFX92199.1"/>
    <property type="molecule type" value="Genomic_DNA"/>
</dbReference>
<evidence type="ECO:0000256" key="6">
    <source>
        <dbReference type="SAM" id="SignalP"/>
    </source>
</evidence>
<dbReference type="PROSITE" id="PS51257">
    <property type="entry name" value="PROKAR_LIPOPROTEIN"/>
    <property type="match status" value="1"/>
</dbReference>
<dbReference type="PANTHER" id="PTHR35603">
    <property type="match status" value="1"/>
</dbReference>
<dbReference type="Pfam" id="PF05433">
    <property type="entry name" value="Rick_17kDa_Anti"/>
    <property type="match status" value="1"/>
</dbReference>
<keyword evidence="4" id="KW-0564">Palmitate</keyword>
<proteinExistence type="predicted"/>
<protein>
    <recommendedName>
        <fullName evidence="7">Glycine zipper 2TM domain-containing protein</fullName>
    </recommendedName>
</protein>
<dbReference type="AlphaFoldDB" id="E8KFX3"/>
<evidence type="ECO:0000256" key="3">
    <source>
        <dbReference type="ARBA" id="ARBA00023136"/>
    </source>
</evidence>
<gene>
    <name evidence="8" type="ORF">HMPREF0027_0740</name>
</gene>
<keyword evidence="3" id="KW-0472">Membrane</keyword>
<dbReference type="GO" id="GO:0009279">
    <property type="term" value="C:cell outer membrane"/>
    <property type="evidence" value="ECO:0007669"/>
    <property type="project" value="UniProtKB-SubCell"/>
</dbReference>
<dbReference type="Proteomes" id="UP000005467">
    <property type="component" value="Unassembled WGS sequence"/>
</dbReference>
<evidence type="ECO:0000256" key="1">
    <source>
        <dbReference type="ARBA" id="ARBA00004459"/>
    </source>
</evidence>
<evidence type="ECO:0000256" key="4">
    <source>
        <dbReference type="ARBA" id="ARBA00023139"/>
    </source>
</evidence>